<feature type="region of interest" description="Disordered" evidence="1">
    <location>
        <begin position="60"/>
        <end position="118"/>
    </location>
</feature>
<keyword evidence="3" id="KW-1185">Reference proteome</keyword>
<evidence type="ECO:0000313" key="2">
    <source>
        <dbReference type="EMBL" id="CAD2216298.1"/>
    </source>
</evidence>
<dbReference type="OrthoDB" id="271940at2759"/>
<dbReference type="EMBL" id="LR877150">
    <property type="protein sequence ID" value="CAD2216298.1"/>
    <property type="molecule type" value="Genomic_DNA"/>
</dbReference>
<organism evidence="2 3">
    <name type="scientific">Angomonas deanei</name>
    <dbReference type="NCBI Taxonomy" id="59799"/>
    <lineage>
        <taxon>Eukaryota</taxon>
        <taxon>Discoba</taxon>
        <taxon>Euglenozoa</taxon>
        <taxon>Kinetoplastea</taxon>
        <taxon>Metakinetoplastina</taxon>
        <taxon>Trypanosomatida</taxon>
        <taxon>Trypanosomatidae</taxon>
        <taxon>Strigomonadinae</taxon>
        <taxon>Angomonas</taxon>
    </lineage>
</organism>
<proteinExistence type="predicted"/>
<evidence type="ECO:0000313" key="3">
    <source>
        <dbReference type="Proteomes" id="UP000515908"/>
    </source>
</evidence>
<dbReference type="VEuPathDB" id="TriTrypDB:ADEAN_000375900"/>
<feature type="compositionally biased region" description="Polar residues" evidence="1">
    <location>
        <begin position="81"/>
        <end position="96"/>
    </location>
</feature>
<dbReference type="Proteomes" id="UP000515908">
    <property type="component" value="Chromosome 06"/>
</dbReference>
<name>A0A7G2C968_9TRYP</name>
<sequence length="648" mass="71267">MSRIRPERQDIAQLFRTASLEDVLFRDGLSEYLSMFTDDSSAAPQHVLLFVERHMPKLLQAAQRSPSESEEALERTRERNSSSPKESPEALSNGTNGEAAADKEEGAEDEPVPPKNYTTYNVNASELLAVYVATSENSKSAIDRIVPVSVLALSGKGMIIPSVALSVQRLLLAAFEADFEKTTETISVTLNKEIVTGIIANISESSTVAETVVALFGSALSALLMMCPTTETRLFTEGWIRNGFPELYVEYVRDALRNPHLYNYFFFFKELVKRGFSHSAGPVVDVLLTPELYGRLVEEVLTACEEEARADAMEVSGSHLSDSCSITTPNSMTAEAMVVLESVINLIRRSVIVPETCAAYAAPSLPSAPVLLLEKNCHRLLALLNTEDATGPARCAVDTIRHPLGQKRISICKAFSEIVYFKLQYTDQIIVRSDFLRVFLKLCQLYPYNDTLARLLQTTIEHIFSRPLLEGEVVTDAVKRDVLVQHIVDSEKGEGGSVGVLRQIISCAQDDELRFLPLSAFCIDLLHKLSKLPFFDKETNGPLKDLLTPFHESSSIQARLTAMKNEITGKGFEEKGSAKTGDVVQRPVINCVGTRVNHSLSISTPTDASIPEAPDGFTEEATTILPSPSPAVVDPILVKDRMTIGPRR</sequence>
<reference evidence="2 3" key="1">
    <citation type="submission" date="2020-08" db="EMBL/GenBank/DDBJ databases">
        <authorList>
            <person name="Newling K."/>
            <person name="Davey J."/>
            <person name="Forrester S."/>
        </authorList>
    </citation>
    <scope>NUCLEOTIDE SEQUENCE [LARGE SCALE GENOMIC DNA]</scope>
    <source>
        <strain evidence="3">Crithidia deanei Carvalho (ATCC PRA-265)</strain>
    </source>
</reference>
<evidence type="ECO:0000256" key="1">
    <source>
        <dbReference type="SAM" id="MobiDB-lite"/>
    </source>
</evidence>
<accession>A0A7G2C968</accession>
<protein>
    <submittedName>
        <fullName evidence="2">Uncharacterized protein</fullName>
    </submittedName>
</protein>
<gene>
    <name evidence="2" type="ORF">ADEAN_000375900</name>
</gene>
<dbReference type="AlphaFoldDB" id="A0A7G2C968"/>